<name>A0A2T0K5G1_9ACTN</name>
<comment type="caution">
    <text evidence="1">The sequence shown here is derived from an EMBL/GenBank/DDBJ whole genome shotgun (WGS) entry which is preliminary data.</text>
</comment>
<evidence type="ECO:0000313" key="1">
    <source>
        <dbReference type="EMBL" id="PRX18190.1"/>
    </source>
</evidence>
<reference evidence="1 2" key="1">
    <citation type="submission" date="2018-03" db="EMBL/GenBank/DDBJ databases">
        <title>Genomic Encyclopedia of Archaeal and Bacterial Type Strains, Phase II (KMG-II): from individual species to whole genera.</title>
        <authorList>
            <person name="Goeker M."/>
        </authorList>
    </citation>
    <scope>NUCLEOTIDE SEQUENCE [LARGE SCALE GENOMIC DNA]</scope>
    <source>
        <strain evidence="1 2">DSM 43146</strain>
    </source>
</reference>
<dbReference type="AlphaFoldDB" id="A0A2T0K5G1"/>
<dbReference type="OrthoDB" id="3296464at2"/>
<organism evidence="1 2">
    <name type="scientific">Actinoplanes italicus</name>
    <dbReference type="NCBI Taxonomy" id="113567"/>
    <lineage>
        <taxon>Bacteria</taxon>
        <taxon>Bacillati</taxon>
        <taxon>Actinomycetota</taxon>
        <taxon>Actinomycetes</taxon>
        <taxon>Micromonosporales</taxon>
        <taxon>Micromonosporaceae</taxon>
        <taxon>Actinoplanes</taxon>
    </lineage>
</organism>
<dbReference type="Proteomes" id="UP000239415">
    <property type="component" value="Unassembled WGS sequence"/>
</dbReference>
<accession>A0A2T0K5G1</accession>
<proteinExistence type="predicted"/>
<evidence type="ECO:0000313" key="2">
    <source>
        <dbReference type="Proteomes" id="UP000239415"/>
    </source>
</evidence>
<dbReference type="EMBL" id="PVMZ01000013">
    <property type="protein sequence ID" value="PRX18190.1"/>
    <property type="molecule type" value="Genomic_DNA"/>
</dbReference>
<protein>
    <submittedName>
        <fullName evidence="1">Uncharacterized protein</fullName>
    </submittedName>
</protein>
<keyword evidence="2" id="KW-1185">Reference proteome</keyword>
<gene>
    <name evidence="1" type="ORF">CLV67_11323</name>
</gene>
<sequence length="356" mass="37023">MGRTEPGPDEGQRLAGLRIGGYVDRAKHRAPEPRESGTPLPNIADYWPDAPHRLRAQWEQFVPGAPSVPTLDLDKTPTPADRRLPIVLTGVLALSVVAGAVLLARPLADSEIRRQQEQAAAPVTSVIPVEPQITVAPQPPPLLLSPTPSPSATTTPSIRSARLEFVTGVTELTVRTADLGEQPFAIGSPDGSEVQSATTFTGGVLRIEILTGASSVEVRLSQDIVWHLRLAAGVKTARLDTSSGTVSAIDLDGGAETFDIVLGGLSGVVPIRMAGGASNFRIRTEERVPARVTVGNGAGNVVVYGDERGGTAPGTVIESGDLGNGPGLRVDAVAGVGSLVITSDPGGRDGRNRGRR</sequence>
<dbReference type="RefSeq" id="WP_146169319.1">
    <property type="nucleotide sequence ID" value="NZ_BOMO01000096.1"/>
</dbReference>